<dbReference type="SUPFAM" id="SSF46785">
    <property type="entry name" value="Winged helix' DNA-binding domain"/>
    <property type="match status" value="1"/>
</dbReference>
<evidence type="ECO:0000313" key="4">
    <source>
        <dbReference type="Proteomes" id="UP001142648"/>
    </source>
</evidence>
<dbReference type="PANTHER" id="PTHR43252:SF7">
    <property type="entry name" value="TRANSCRIPTIONAL REGULATOR YQJI"/>
    <property type="match status" value="1"/>
</dbReference>
<dbReference type="InterPro" id="IPR036388">
    <property type="entry name" value="WH-like_DNA-bd_sf"/>
</dbReference>
<proteinExistence type="predicted"/>
<dbReference type="PANTHER" id="PTHR43252">
    <property type="entry name" value="TRANSCRIPTIONAL REGULATOR YQJI"/>
    <property type="match status" value="1"/>
</dbReference>
<dbReference type="EMBL" id="JAOAMV010000002">
    <property type="protein sequence ID" value="MCT2558616.1"/>
    <property type="molecule type" value="Genomic_DNA"/>
</dbReference>
<keyword evidence="4" id="KW-1185">Reference proteome</keyword>
<dbReference type="RefSeq" id="WP_259961448.1">
    <property type="nucleotide sequence ID" value="NZ_JAOAMV010000002.1"/>
</dbReference>
<feature type="region of interest" description="Disordered" evidence="1">
    <location>
        <begin position="28"/>
        <end position="49"/>
    </location>
</feature>
<dbReference type="Gene3D" id="1.10.10.10">
    <property type="entry name" value="Winged helix-like DNA-binding domain superfamily/Winged helix DNA-binding domain"/>
    <property type="match status" value="1"/>
</dbReference>
<organism evidence="3 4">
    <name type="scientific">Tsuneonella litorea</name>
    <dbReference type="NCBI Taxonomy" id="2976475"/>
    <lineage>
        <taxon>Bacteria</taxon>
        <taxon>Pseudomonadati</taxon>
        <taxon>Pseudomonadota</taxon>
        <taxon>Alphaproteobacteria</taxon>
        <taxon>Sphingomonadales</taxon>
        <taxon>Erythrobacteraceae</taxon>
        <taxon>Tsuneonella</taxon>
    </lineage>
</organism>
<dbReference type="InterPro" id="IPR036390">
    <property type="entry name" value="WH_DNA-bd_sf"/>
</dbReference>
<feature type="domain" description="Transcription regulator PadR N-terminal" evidence="2">
    <location>
        <begin position="62"/>
        <end position="133"/>
    </location>
</feature>
<feature type="compositionally biased region" description="Gly residues" evidence="1">
    <location>
        <begin position="30"/>
        <end position="44"/>
    </location>
</feature>
<accession>A0A9X3A7N8</accession>
<dbReference type="InterPro" id="IPR005149">
    <property type="entry name" value="Tscrpt_reg_PadR_N"/>
</dbReference>
<evidence type="ECO:0000313" key="3">
    <source>
        <dbReference type="EMBL" id="MCT2558616.1"/>
    </source>
</evidence>
<evidence type="ECO:0000256" key="1">
    <source>
        <dbReference type="SAM" id="MobiDB-lite"/>
    </source>
</evidence>
<dbReference type="Pfam" id="PF03551">
    <property type="entry name" value="PadR"/>
    <property type="match status" value="1"/>
</dbReference>
<reference evidence="3" key="1">
    <citation type="submission" date="2022-09" db="EMBL/GenBank/DDBJ databases">
        <title>The genome sequence of Tsuneonella sp. YG55.</title>
        <authorList>
            <person name="Liu Y."/>
        </authorList>
    </citation>
    <scope>NUCLEOTIDE SEQUENCE</scope>
    <source>
        <strain evidence="3">YG55</strain>
    </source>
</reference>
<protein>
    <submittedName>
        <fullName evidence="3">PadR family transcriptional regulator</fullName>
    </submittedName>
</protein>
<sequence>MRAAFAAKAMAGRGWDGGVFGPDGPFGREGPFGPGGPFGGGRSGGRGRRGRMFGQGELRLALLKLIADQPRHGYELIKAIEEATGGTYAPSPGAVYPTLQLLADEGAIAEKEDDASPRKPFVATDQGRAELAEKADEVSAIFDRLADHAERHERGRSPHLFRAMGNLAQVLRHKARSGELDEDAVNEIVDLIDDMAKRIERL</sequence>
<dbReference type="AlphaFoldDB" id="A0A9X3A7N8"/>
<name>A0A9X3A7N8_9SPHN</name>
<evidence type="ECO:0000259" key="2">
    <source>
        <dbReference type="Pfam" id="PF03551"/>
    </source>
</evidence>
<comment type="caution">
    <text evidence="3">The sequence shown here is derived from an EMBL/GenBank/DDBJ whole genome shotgun (WGS) entry which is preliminary data.</text>
</comment>
<gene>
    <name evidence="3" type="ORF">N0B51_06445</name>
</gene>
<dbReference type="Proteomes" id="UP001142648">
    <property type="component" value="Unassembled WGS sequence"/>
</dbReference>